<dbReference type="InterPro" id="IPR000792">
    <property type="entry name" value="Tscrpt_reg_LuxR_C"/>
</dbReference>
<dbReference type="PROSITE" id="PS50043">
    <property type="entry name" value="HTH_LUXR_2"/>
    <property type="match status" value="1"/>
</dbReference>
<gene>
    <name evidence="5" type="ORF">HNQ75_002214</name>
</gene>
<dbReference type="Gene3D" id="3.30.450.80">
    <property type="entry name" value="Transcription factor LuxR-like, autoinducer-binding domain"/>
    <property type="match status" value="1"/>
</dbReference>
<dbReference type="SUPFAM" id="SSF75516">
    <property type="entry name" value="Pheromone-binding domain of LuxR-like quorum-sensing transcription factors"/>
    <property type="match status" value="1"/>
</dbReference>
<dbReference type="Pfam" id="PF00196">
    <property type="entry name" value="GerE"/>
    <property type="match status" value="1"/>
</dbReference>
<evidence type="ECO:0000256" key="2">
    <source>
        <dbReference type="ARBA" id="ARBA00023125"/>
    </source>
</evidence>
<name>A0A7W9YYC5_9HYPH</name>
<keyword evidence="3" id="KW-0804">Transcription</keyword>
<keyword evidence="2" id="KW-0238">DNA-binding</keyword>
<keyword evidence="1" id="KW-0805">Transcription regulation</keyword>
<sequence>MSVHLIVQLLVLAGEAKTAGELIGQLEALLGSYRFDFYELSLRAKPENGESEHVLAARMPENWRQVYVAKRYGLVDPVARMLLVAQRPFRMRDAASLMRNDPRRARLQRLTQDAMRHGILDGYVFPIHGRNGLMGHMSITGRPVELSPVEISLFDTAAKRIMWRHLELQGAASEHEKHEPDSVPLTRRELEVISHLTQGLTSPEIARTLQISSHTVDWYINGLQDKMKAKNRQHVVALALRKGIVI</sequence>
<reference evidence="5 6" key="1">
    <citation type="submission" date="2020-08" db="EMBL/GenBank/DDBJ databases">
        <title>Genomic Encyclopedia of Type Strains, Phase IV (KMG-IV): sequencing the most valuable type-strain genomes for metagenomic binning, comparative biology and taxonomic classification.</title>
        <authorList>
            <person name="Goeker M."/>
        </authorList>
    </citation>
    <scope>NUCLEOTIDE SEQUENCE [LARGE SCALE GENOMIC DNA]</scope>
    <source>
        <strain evidence="5 6">DSM 102134</strain>
    </source>
</reference>
<dbReference type="CDD" id="cd06170">
    <property type="entry name" value="LuxR_C_like"/>
    <property type="match status" value="1"/>
</dbReference>
<proteinExistence type="predicted"/>
<dbReference type="PRINTS" id="PR00038">
    <property type="entry name" value="HTHLUXR"/>
</dbReference>
<dbReference type="SMART" id="SM00421">
    <property type="entry name" value="HTH_LUXR"/>
    <property type="match status" value="1"/>
</dbReference>
<dbReference type="Proteomes" id="UP000535501">
    <property type="component" value="Unassembled WGS sequence"/>
</dbReference>
<dbReference type="Gene3D" id="1.10.10.10">
    <property type="entry name" value="Winged helix-like DNA-binding domain superfamily/Winged helix DNA-binding domain"/>
    <property type="match status" value="1"/>
</dbReference>
<protein>
    <submittedName>
        <fullName evidence="5">LuxR family transcriptional regulator</fullName>
    </submittedName>
</protein>
<evidence type="ECO:0000256" key="1">
    <source>
        <dbReference type="ARBA" id="ARBA00023015"/>
    </source>
</evidence>
<dbReference type="SUPFAM" id="SSF46894">
    <property type="entry name" value="C-terminal effector domain of the bipartite response regulators"/>
    <property type="match status" value="1"/>
</dbReference>
<accession>A0A7W9YYC5</accession>
<organism evidence="5 6">
    <name type="scientific">Pseudorhizobium flavum</name>
    <dbReference type="NCBI Taxonomy" id="1335061"/>
    <lineage>
        <taxon>Bacteria</taxon>
        <taxon>Pseudomonadati</taxon>
        <taxon>Pseudomonadota</taxon>
        <taxon>Alphaproteobacteria</taxon>
        <taxon>Hyphomicrobiales</taxon>
        <taxon>Rhizobiaceae</taxon>
        <taxon>Rhizobium/Agrobacterium group</taxon>
        <taxon>Pseudorhizobium</taxon>
    </lineage>
</organism>
<dbReference type="InterPro" id="IPR016032">
    <property type="entry name" value="Sig_transdc_resp-reg_C-effctor"/>
</dbReference>
<dbReference type="GO" id="GO:0006355">
    <property type="term" value="P:regulation of DNA-templated transcription"/>
    <property type="evidence" value="ECO:0007669"/>
    <property type="project" value="InterPro"/>
</dbReference>
<dbReference type="PANTHER" id="PTHR44688:SF16">
    <property type="entry name" value="DNA-BINDING TRANSCRIPTIONAL ACTIVATOR DEVR_DOSR"/>
    <property type="match status" value="1"/>
</dbReference>
<dbReference type="InterPro" id="IPR005143">
    <property type="entry name" value="TF_LuxR_autoind-bd_dom"/>
</dbReference>
<dbReference type="GO" id="GO:0003677">
    <property type="term" value="F:DNA binding"/>
    <property type="evidence" value="ECO:0007669"/>
    <property type="project" value="UniProtKB-KW"/>
</dbReference>
<evidence type="ECO:0000256" key="3">
    <source>
        <dbReference type="ARBA" id="ARBA00023163"/>
    </source>
</evidence>
<dbReference type="EMBL" id="JACHEJ010000004">
    <property type="protein sequence ID" value="MBB6180239.1"/>
    <property type="molecule type" value="Genomic_DNA"/>
</dbReference>
<comment type="caution">
    <text evidence="5">The sequence shown here is derived from an EMBL/GenBank/DDBJ whole genome shotgun (WGS) entry which is preliminary data.</text>
</comment>
<dbReference type="InterPro" id="IPR036388">
    <property type="entry name" value="WH-like_DNA-bd_sf"/>
</dbReference>
<dbReference type="RefSeq" id="WP_077546961.1">
    <property type="nucleotide sequence ID" value="NZ_JACHEJ010000004.1"/>
</dbReference>
<evidence type="ECO:0000313" key="5">
    <source>
        <dbReference type="EMBL" id="MBB6180239.1"/>
    </source>
</evidence>
<dbReference type="PANTHER" id="PTHR44688">
    <property type="entry name" value="DNA-BINDING TRANSCRIPTIONAL ACTIVATOR DEVR_DOSR"/>
    <property type="match status" value="1"/>
</dbReference>
<keyword evidence="6" id="KW-1185">Reference proteome</keyword>
<dbReference type="Pfam" id="PF03472">
    <property type="entry name" value="Autoind_bind"/>
    <property type="match status" value="1"/>
</dbReference>
<dbReference type="InterPro" id="IPR036693">
    <property type="entry name" value="TF_LuxR_autoind-bd_dom_sf"/>
</dbReference>
<evidence type="ECO:0000313" key="6">
    <source>
        <dbReference type="Proteomes" id="UP000535501"/>
    </source>
</evidence>
<evidence type="ECO:0000259" key="4">
    <source>
        <dbReference type="PROSITE" id="PS50043"/>
    </source>
</evidence>
<feature type="domain" description="HTH luxR-type" evidence="4">
    <location>
        <begin position="178"/>
        <end position="243"/>
    </location>
</feature>
<dbReference type="AlphaFoldDB" id="A0A7W9YYC5"/>